<evidence type="ECO:0000313" key="3">
    <source>
        <dbReference type="Proteomes" id="UP000644115"/>
    </source>
</evidence>
<keyword evidence="1" id="KW-0472">Membrane</keyword>
<proteinExistence type="predicted"/>
<gene>
    <name evidence="2" type="ORF">H8876_05090</name>
</gene>
<reference evidence="2" key="1">
    <citation type="submission" date="2020-08" db="EMBL/GenBank/DDBJ databases">
        <authorList>
            <person name="Liu C."/>
            <person name="Sun Q."/>
        </authorList>
    </citation>
    <scope>NUCLEOTIDE SEQUENCE</scope>
    <source>
        <strain evidence="2">BX16</strain>
    </source>
</reference>
<evidence type="ECO:0000313" key="2">
    <source>
        <dbReference type="EMBL" id="MBC5999369.1"/>
    </source>
</evidence>
<feature type="transmembrane region" description="Helical" evidence="1">
    <location>
        <begin position="15"/>
        <end position="39"/>
    </location>
</feature>
<name>A0A923NDF3_9FIRM</name>
<dbReference type="Proteomes" id="UP000644115">
    <property type="component" value="Unassembled WGS sequence"/>
</dbReference>
<dbReference type="AlphaFoldDB" id="A0A923NDF3"/>
<dbReference type="RefSeq" id="WP_177264932.1">
    <property type="nucleotide sequence ID" value="NZ_JACRWC010000063.1"/>
</dbReference>
<keyword evidence="1" id="KW-0812">Transmembrane</keyword>
<organism evidence="2 3">
    <name type="scientific">Lentihominibacter faecis</name>
    <dbReference type="NCBI Taxonomy" id="2764712"/>
    <lineage>
        <taxon>Bacteria</taxon>
        <taxon>Bacillati</taxon>
        <taxon>Bacillota</taxon>
        <taxon>Clostridia</taxon>
        <taxon>Peptostreptococcales</taxon>
        <taxon>Anaerovoracaceae</taxon>
        <taxon>Lentihominibacter</taxon>
    </lineage>
</organism>
<keyword evidence="1" id="KW-1133">Transmembrane helix</keyword>
<dbReference type="EMBL" id="JACRWC010000063">
    <property type="protein sequence ID" value="MBC5999369.1"/>
    <property type="molecule type" value="Genomic_DNA"/>
</dbReference>
<accession>A0A923NDF3</accession>
<comment type="caution">
    <text evidence="2">The sequence shown here is derived from an EMBL/GenBank/DDBJ whole genome shotgun (WGS) entry which is preliminary data.</text>
</comment>
<evidence type="ECO:0000256" key="1">
    <source>
        <dbReference type="SAM" id="Phobius"/>
    </source>
</evidence>
<sequence length="136" mass="14694">MSNGTNPANGKTSKLVLILYIAAGVLGALFIYMFIYAINYINSYVSSYGMSFGDMWMDAIQYIINGSINYLVFGLLVFAAGKILDTVQKKSGENHASVEAPAAESVTVNVIEEVKDEKEETAAAEVAGIKVPPLFR</sequence>
<feature type="transmembrane region" description="Helical" evidence="1">
    <location>
        <begin position="59"/>
        <end position="80"/>
    </location>
</feature>
<protein>
    <submittedName>
        <fullName evidence="2">Uncharacterized protein</fullName>
    </submittedName>
</protein>
<keyword evidence="3" id="KW-1185">Reference proteome</keyword>